<keyword evidence="3" id="KW-1185">Reference proteome</keyword>
<evidence type="ECO:0000313" key="3">
    <source>
        <dbReference type="Proteomes" id="UP001383192"/>
    </source>
</evidence>
<feature type="compositionally biased region" description="Low complexity" evidence="1">
    <location>
        <begin position="482"/>
        <end position="491"/>
    </location>
</feature>
<protein>
    <submittedName>
        <fullName evidence="2">Uncharacterized protein</fullName>
    </submittedName>
</protein>
<feature type="compositionally biased region" description="Low complexity" evidence="1">
    <location>
        <begin position="352"/>
        <end position="380"/>
    </location>
</feature>
<feature type="region of interest" description="Disordered" evidence="1">
    <location>
        <begin position="1"/>
        <end position="66"/>
    </location>
</feature>
<feature type="compositionally biased region" description="Polar residues" evidence="1">
    <location>
        <begin position="146"/>
        <end position="157"/>
    </location>
</feature>
<sequence>MPWASVAESEPSIRVPECVNTSDDHRDALFTARRRRETSPAIVARKDPPSEPCRPPPRRATRHGSSSFRDALVFEREITLDTGNEKKRWSLHVPASTMNPEMVDMMLELQHLRSFFKEDPEEEDDTAMIPPSLMVSNSHFTLPLSLPSTESVESSPPATLAVRRGNRPLPPLLSSNSGVFEPLESSPYSDIPTAFLGTPSYDSSSLQATIPIHRPSANFNDMVYDLRSRCEPLQTRPSIRFPSIQEDMQELATKALSPSRTADSDEWGFAQSIMQKYGNTFSIINPVVTPDASADELDLTPDSIDYTLVSSPLTTVTPPFKGLDDSASMTTPDHSFSLENRASSLTHSICDSTGPTTASPTPSVRSSSPSGGPVNPSPRGILKRCKSVRFAESPIENEPPVISKEVAVGQPTLRHSLGSAHPKHKLLKRPSPLRSTFTPQSNHVTSLSRSTPSEPQTVPSLRAAGRQKSPATYGNVVTKPPRSSNRSASAACDKGAPGSALSSPIRSSTIMTRGRNGVNSKQTPVAKLDFSTPMASSSPPRPTTRTKVTPTRARALTIPAVKDIEKDKKVVEVDKEKENKPAPKTRASLSATYTGNRAMNENAIRRGSVGSGEGQGSSRIRVPLRKIFTRFK</sequence>
<feature type="compositionally biased region" description="Polar residues" evidence="1">
    <location>
        <begin position="327"/>
        <end position="351"/>
    </location>
</feature>
<evidence type="ECO:0000313" key="2">
    <source>
        <dbReference type="EMBL" id="KAK7056408.1"/>
    </source>
</evidence>
<reference evidence="2 3" key="1">
    <citation type="submission" date="2024-01" db="EMBL/GenBank/DDBJ databases">
        <title>A draft genome for a cacao thread blight-causing isolate of Paramarasmius palmivorus.</title>
        <authorList>
            <person name="Baruah I.K."/>
            <person name="Bukari Y."/>
            <person name="Amoako-Attah I."/>
            <person name="Meinhardt L.W."/>
            <person name="Bailey B.A."/>
            <person name="Cohen S.P."/>
        </authorList>
    </citation>
    <scope>NUCLEOTIDE SEQUENCE [LARGE SCALE GENOMIC DNA]</scope>
    <source>
        <strain evidence="2 3">GH-12</strain>
    </source>
</reference>
<proteinExistence type="predicted"/>
<comment type="caution">
    <text evidence="2">The sequence shown here is derived from an EMBL/GenBank/DDBJ whole genome shotgun (WGS) entry which is preliminary data.</text>
</comment>
<feature type="region of interest" description="Disordered" evidence="1">
    <location>
        <begin position="146"/>
        <end position="169"/>
    </location>
</feature>
<accession>A0AAW0DWK9</accession>
<dbReference type="Proteomes" id="UP001383192">
    <property type="component" value="Unassembled WGS sequence"/>
</dbReference>
<dbReference type="AlphaFoldDB" id="A0AAW0DWK9"/>
<feature type="region of interest" description="Disordered" evidence="1">
    <location>
        <begin position="315"/>
        <end position="381"/>
    </location>
</feature>
<feature type="region of interest" description="Disordered" evidence="1">
    <location>
        <begin position="574"/>
        <end position="617"/>
    </location>
</feature>
<feature type="compositionally biased region" description="Polar residues" evidence="1">
    <location>
        <begin position="500"/>
        <end position="523"/>
    </location>
</feature>
<name>A0AAW0DWK9_9AGAR</name>
<feature type="compositionally biased region" description="Polar residues" evidence="1">
    <location>
        <begin position="433"/>
        <end position="459"/>
    </location>
</feature>
<feature type="region of interest" description="Disordered" evidence="1">
    <location>
        <begin position="415"/>
        <end position="550"/>
    </location>
</feature>
<evidence type="ECO:0000256" key="1">
    <source>
        <dbReference type="SAM" id="MobiDB-lite"/>
    </source>
</evidence>
<gene>
    <name evidence="2" type="ORF">VNI00_002962</name>
</gene>
<dbReference type="EMBL" id="JAYKXP010000007">
    <property type="protein sequence ID" value="KAK7056408.1"/>
    <property type="molecule type" value="Genomic_DNA"/>
</dbReference>
<feature type="compositionally biased region" description="Polar residues" evidence="1">
    <location>
        <begin position="587"/>
        <end position="599"/>
    </location>
</feature>
<feature type="compositionally biased region" description="Low complexity" evidence="1">
    <location>
        <begin position="531"/>
        <end position="550"/>
    </location>
</feature>
<organism evidence="2 3">
    <name type="scientific">Paramarasmius palmivorus</name>
    <dbReference type="NCBI Taxonomy" id="297713"/>
    <lineage>
        <taxon>Eukaryota</taxon>
        <taxon>Fungi</taxon>
        <taxon>Dikarya</taxon>
        <taxon>Basidiomycota</taxon>
        <taxon>Agaricomycotina</taxon>
        <taxon>Agaricomycetes</taxon>
        <taxon>Agaricomycetidae</taxon>
        <taxon>Agaricales</taxon>
        <taxon>Marasmiineae</taxon>
        <taxon>Marasmiaceae</taxon>
        <taxon>Paramarasmius</taxon>
    </lineage>
</organism>